<dbReference type="InterPro" id="IPR000504">
    <property type="entry name" value="RRM_dom"/>
</dbReference>
<evidence type="ECO:0000259" key="4">
    <source>
        <dbReference type="PROSITE" id="PS50102"/>
    </source>
</evidence>
<feature type="region of interest" description="Disordered" evidence="3">
    <location>
        <begin position="419"/>
        <end position="449"/>
    </location>
</feature>
<accession>A0ABD1F6T7</accession>
<dbReference type="GO" id="GO:0003723">
    <property type="term" value="F:RNA binding"/>
    <property type="evidence" value="ECO:0007669"/>
    <property type="project" value="UniProtKB-UniRule"/>
</dbReference>
<dbReference type="InterPro" id="IPR012677">
    <property type="entry name" value="Nucleotide-bd_a/b_plait_sf"/>
</dbReference>
<keyword evidence="1 2" id="KW-0694">RNA-binding</keyword>
<dbReference type="AlphaFoldDB" id="A0ABD1F6T7"/>
<dbReference type="SMART" id="SM00360">
    <property type="entry name" value="RRM"/>
    <property type="match status" value="1"/>
</dbReference>
<evidence type="ECO:0000256" key="3">
    <source>
        <dbReference type="SAM" id="MobiDB-lite"/>
    </source>
</evidence>
<dbReference type="InterPro" id="IPR035979">
    <property type="entry name" value="RBD_domain_sf"/>
</dbReference>
<dbReference type="Proteomes" id="UP001566132">
    <property type="component" value="Unassembled WGS sequence"/>
</dbReference>
<feature type="compositionally biased region" description="Low complexity" evidence="3">
    <location>
        <begin position="35"/>
        <end position="44"/>
    </location>
</feature>
<feature type="compositionally biased region" description="Polar residues" evidence="3">
    <location>
        <begin position="294"/>
        <end position="309"/>
    </location>
</feature>
<dbReference type="EMBL" id="JBDJPC010000002">
    <property type="protein sequence ID" value="KAL1513280.1"/>
    <property type="molecule type" value="Genomic_DNA"/>
</dbReference>
<comment type="caution">
    <text evidence="5">The sequence shown here is derived from an EMBL/GenBank/DDBJ whole genome shotgun (WGS) entry which is preliminary data.</text>
</comment>
<evidence type="ECO:0000256" key="2">
    <source>
        <dbReference type="PROSITE-ProRule" id="PRU00176"/>
    </source>
</evidence>
<dbReference type="Gene3D" id="3.30.70.330">
    <property type="match status" value="1"/>
</dbReference>
<dbReference type="Pfam" id="PF00076">
    <property type="entry name" value="RRM_1"/>
    <property type="match status" value="1"/>
</dbReference>
<evidence type="ECO:0000313" key="6">
    <source>
        <dbReference type="Proteomes" id="UP001566132"/>
    </source>
</evidence>
<evidence type="ECO:0000256" key="1">
    <source>
        <dbReference type="ARBA" id="ARBA00022884"/>
    </source>
</evidence>
<reference evidence="5 6" key="1">
    <citation type="submission" date="2024-05" db="EMBL/GenBank/DDBJ databases">
        <title>Genetic variation in Jamaican populations of the coffee berry borer (Hypothenemus hampei).</title>
        <authorList>
            <person name="Errbii M."/>
            <person name="Myrie A."/>
        </authorList>
    </citation>
    <scope>NUCLEOTIDE SEQUENCE [LARGE SCALE GENOMIC DNA]</scope>
    <source>
        <strain evidence="5">JA-Hopewell-2020-01-JO</strain>
        <tissue evidence="5">Whole body</tissue>
    </source>
</reference>
<keyword evidence="6" id="KW-1185">Reference proteome</keyword>
<feature type="compositionally biased region" description="Basic residues" evidence="3">
    <location>
        <begin position="434"/>
        <end position="449"/>
    </location>
</feature>
<organism evidence="5 6">
    <name type="scientific">Hypothenemus hampei</name>
    <name type="common">Coffee berry borer</name>
    <dbReference type="NCBI Taxonomy" id="57062"/>
    <lineage>
        <taxon>Eukaryota</taxon>
        <taxon>Metazoa</taxon>
        <taxon>Ecdysozoa</taxon>
        <taxon>Arthropoda</taxon>
        <taxon>Hexapoda</taxon>
        <taxon>Insecta</taxon>
        <taxon>Pterygota</taxon>
        <taxon>Neoptera</taxon>
        <taxon>Endopterygota</taxon>
        <taxon>Coleoptera</taxon>
        <taxon>Polyphaga</taxon>
        <taxon>Cucujiformia</taxon>
        <taxon>Curculionidae</taxon>
        <taxon>Scolytinae</taxon>
        <taxon>Hypothenemus</taxon>
    </lineage>
</organism>
<name>A0ABD1F6T7_HYPHA</name>
<proteinExistence type="predicted"/>
<dbReference type="PANTHER" id="PTHR15241:SF386">
    <property type="entry name" value="RNA-BINDING REGION RNP-1 DOMAIN-CONTAINING PROTEIN-RELATED"/>
    <property type="match status" value="1"/>
</dbReference>
<gene>
    <name evidence="5" type="ORF">ABEB36_002706</name>
</gene>
<dbReference type="PROSITE" id="PS50102">
    <property type="entry name" value="RRM"/>
    <property type="match status" value="1"/>
</dbReference>
<feature type="domain" description="RRM" evidence="4">
    <location>
        <begin position="319"/>
        <end position="396"/>
    </location>
</feature>
<sequence>MVKAEVKTAKKRKNVTNDSPAKKAKVANGQGAGQGAQKLVQQKKTPPQAKNGAALDKQNKKNPSIKQEDTKPVKPFKGTKQLSVKAEKSAQNEKTKKKRNTMFKSLILEARAKEGQKDPELLSKIEERLANISSRTDDLTKTAKKKLALLNKLKIIAEEGSEAAHAQKKKALEAKKAEKLQKKAAAAGEVTVKVENTKKQQQQKKPQQQQKKLQQQQKKPPLQIKKEEASDDDEDEEDDDDSNDEQVDEEDSDAEVEGEDDDDDDEDEEDDEDDDDDDEDEEEDETPAPKETPKITSNIQPSLEDLQTSDLVKKGQKRFVLFVGNIAYDTQKDDLAQHFSKIGEIIDIRIPTDKLGNKPRGFAYIEVNNEVAYEKCLSMHHSSLKGRRINVLYTQGGKKKGDNRKKEIKVKNMKLHALRKQGKLAGSTKETQKRSFRRNKKKFARNSED</sequence>
<dbReference type="SUPFAM" id="SSF54928">
    <property type="entry name" value="RNA-binding domain, RBD"/>
    <property type="match status" value="1"/>
</dbReference>
<feature type="region of interest" description="Disordered" evidence="3">
    <location>
        <begin position="159"/>
        <end position="309"/>
    </location>
</feature>
<protein>
    <recommendedName>
        <fullName evidence="4">RRM domain-containing protein</fullName>
    </recommendedName>
</protein>
<dbReference type="PANTHER" id="PTHR15241">
    <property type="entry name" value="TRANSFORMER-2-RELATED"/>
    <property type="match status" value="1"/>
</dbReference>
<feature type="compositionally biased region" description="Low complexity" evidence="3">
    <location>
        <begin position="199"/>
        <end position="223"/>
    </location>
</feature>
<evidence type="ECO:0000313" key="5">
    <source>
        <dbReference type="EMBL" id="KAL1513280.1"/>
    </source>
</evidence>
<dbReference type="InterPro" id="IPR034228">
    <property type="entry name" value="Nop6_RRM"/>
</dbReference>
<dbReference type="CDD" id="cd12400">
    <property type="entry name" value="RRM_Nop6"/>
    <property type="match status" value="1"/>
</dbReference>
<feature type="compositionally biased region" description="Basic and acidic residues" evidence="3">
    <location>
        <begin position="170"/>
        <end position="181"/>
    </location>
</feature>
<feature type="region of interest" description="Disordered" evidence="3">
    <location>
        <begin position="1"/>
        <end position="102"/>
    </location>
</feature>
<feature type="compositionally biased region" description="Acidic residues" evidence="3">
    <location>
        <begin position="229"/>
        <end position="286"/>
    </location>
</feature>
<feature type="compositionally biased region" description="Basic and acidic residues" evidence="3">
    <location>
        <begin position="85"/>
        <end position="94"/>
    </location>
</feature>